<dbReference type="GO" id="GO:0019344">
    <property type="term" value="P:cysteine biosynthetic process"/>
    <property type="evidence" value="ECO:0007669"/>
    <property type="project" value="TreeGrafter"/>
</dbReference>
<dbReference type="SUPFAM" id="SSF46785">
    <property type="entry name" value="Winged helix' DNA-binding domain"/>
    <property type="match status" value="1"/>
</dbReference>
<feature type="domain" description="HTH lysR-type" evidence="5">
    <location>
        <begin position="1"/>
        <end position="59"/>
    </location>
</feature>
<keyword evidence="3" id="KW-0238">DNA-binding</keyword>
<dbReference type="InterPro" id="IPR037423">
    <property type="entry name" value="CysB_PBP2"/>
</dbReference>
<dbReference type="PROSITE" id="PS50931">
    <property type="entry name" value="HTH_LYSR"/>
    <property type="match status" value="1"/>
</dbReference>
<reference evidence="6" key="1">
    <citation type="submission" date="2018-06" db="EMBL/GenBank/DDBJ databases">
        <authorList>
            <person name="Zhirakovskaya E."/>
        </authorList>
    </citation>
    <scope>NUCLEOTIDE SEQUENCE</scope>
</reference>
<dbReference type="AlphaFoldDB" id="A0A3B0Z2X1"/>
<dbReference type="GO" id="GO:0000976">
    <property type="term" value="F:transcription cis-regulatory region binding"/>
    <property type="evidence" value="ECO:0007669"/>
    <property type="project" value="TreeGrafter"/>
</dbReference>
<dbReference type="GO" id="GO:0003700">
    <property type="term" value="F:DNA-binding transcription factor activity"/>
    <property type="evidence" value="ECO:0007669"/>
    <property type="project" value="InterPro"/>
</dbReference>
<dbReference type="SUPFAM" id="SSF53850">
    <property type="entry name" value="Periplasmic binding protein-like II"/>
    <property type="match status" value="1"/>
</dbReference>
<evidence type="ECO:0000259" key="5">
    <source>
        <dbReference type="PROSITE" id="PS50931"/>
    </source>
</evidence>
<keyword evidence="4" id="KW-0804">Transcription</keyword>
<dbReference type="NCBIfam" id="NF009326">
    <property type="entry name" value="PRK12681.1"/>
    <property type="match status" value="1"/>
</dbReference>
<proteinExistence type="inferred from homology"/>
<dbReference type="InterPro" id="IPR036390">
    <property type="entry name" value="WH_DNA-bd_sf"/>
</dbReference>
<evidence type="ECO:0000313" key="6">
    <source>
        <dbReference type="EMBL" id="VAW83310.1"/>
    </source>
</evidence>
<dbReference type="Pfam" id="PF00126">
    <property type="entry name" value="HTH_1"/>
    <property type="match status" value="1"/>
</dbReference>
<dbReference type="InterPro" id="IPR005119">
    <property type="entry name" value="LysR_subst-bd"/>
</dbReference>
<dbReference type="Pfam" id="PF03466">
    <property type="entry name" value="LysR_substrate"/>
    <property type="match status" value="1"/>
</dbReference>
<protein>
    <submittedName>
        <fullName evidence="6">Alkanesulfonate utilization operon LysR-family regulator CbI</fullName>
    </submittedName>
</protein>
<organism evidence="6">
    <name type="scientific">hydrothermal vent metagenome</name>
    <dbReference type="NCBI Taxonomy" id="652676"/>
    <lineage>
        <taxon>unclassified sequences</taxon>
        <taxon>metagenomes</taxon>
        <taxon>ecological metagenomes</taxon>
    </lineage>
</organism>
<evidence type="ECO:0000256" key="3">
    <source>
        <dbReference type="ARBA" id="ARBA00023125"/>
    </source>
</evidence>
<name>A0A3B0Z2X1_9ZZZZ</name>
<evidence type="ECO:0000256" key="4">
    <source>
        <dbReference type="ARBA" id="ARBA00023163"/>
    </source>
</evidence>
<comment type="similarity">
    <text evidence="1">Belongs to the LysR transcriptional regulatory family.</text>
</comment>
<dbReference type="PRINTS" id="PR00039">
    <property type="entry name" value="HTHLYSR"/>
</dbReference>
<keyword evidence="2" id="KW-0805">Transcription regulation</keyword>
<dbReference type="EMBL" id="UOFO01000003">
    <property type="protein sequence ID" value="VAW83310.1"/>
    <property type="molecule type" value="Genomic_DNA"/>
</dbReference>
<accession>A0A3B0Z2X1</accession>
<gene>
    <name evidence="6" type="ORF">MNBD_GAMMA16-418</name>
</gene>
<sequence>MKLQQLRFVCEVVRRGMNVSAAADALNATQPGLSNQIRQLEEELNIRIFKRNGKRLSGLTDAGQAIVKMANRVLEGTDNITRIAEEYSADERGLLSIATTHTQARYALPPIIKEFTERYPKVTLHIAQGSPTQIAEMVVSGEADIAVATEGIHLYDELVVMPCYEWNRCVIVPRGHALLSLSPLTLVQIAKYPLVTYDFAFAGRSKINKAFEREGLDPNVVLTALDSDVIKTYVALGLGVGLLAEMAYDATRDTQLAAIDASHLFESSTTFIGLRRGTYLRGYMYDFILRCAPHLNKQAIKDLF</sequence>
<dbReference type="NCBIfam" id="NF009327">
    <property type="entry name" value="PRK12684.1"/>
    <property type="match status" value="1"/>
</dbReference>
<evidence type="ECO:0000256" key="2">
    <source>
        <dbReference type="ARBA" id="ARBA00023015"/>
    </source>
</evidence>
<dbReference type="Gene3D" id="3.40.190.10">
    <property type="entry name" value="Periplasmic binding protein-like II"/>
    <property type="match status" value="2"/>
</dbReference>
<dbReference type="InterPro" id="IPR036388">
    <property type="entry name" value="WH-like_DNA-bd_sf"/>
</dbReference>
<dbReference type="CDD" id="cd08413">
    <property type="entry name" value="PBP2_CysB_like"/>
    <property type="match status" value="1"/>
</dbReference>
<dbReference type="PANTHER" id="PTHR30126:SF6">
    <property type="entry name" value="HTH-TYPE TRANSCRIPTIONAL REGULATOR CYSB-RELATED"/>
    <property type="match status" value="1"/>
</dbReference>
<dbReference type="Gene3D" id="1.10.10.10">
    <property type="entry name" value="Winged helix-like DNA-binding domain superfamily/Winged helix DNA-binding domain"/>
    <property type="match status" value="1"/>
</dbReference>
<evidence type="ECO:0000256" key="1">
    <source>
        <dbReference type="ARBA" id="ARBA00009437"/>
    </source>
</evidence>
<dbReference type="PANTHER" id="PTHR30126">
    <property type="entry name" value="HTH-TYPE TRANSCRIPTIONAL REGULATOR"/>
    <property type="match status" value="1"/>
</dbReference>
<dbReference type="InterPro" id="IPR000847">
    <property type="entry name" value="LysR_HTH_N"/>
</dbReference>